<reference evidence="2 3" key="1">
    <citation type="submission" date="2017-01" db="EMBL/GenBank/DDBJ databases">
        <title>Phylogeographic, genomic and meropenem susceptibility analysis of Burkholderia ubonensis.</title>
        <authorList>
            <person name="Price E.P."/>
            <person name="Sarovich D.S."/>
            <person name="Webb J.R."/>
            <person name="Hall C.M."/>
            <person name="Sahl J.W."/>
            <person name="Kaestli M."/>
            <person name="Mayo M."/>
            <person name="Harrington G."/>
            <person name="Baker A.L."/>
            <person name="Sidak-Loftis L.C."/>
            <person name="Lummis M."/>
            <person name="Schupp J.M."/>
            <person name="Gillece J.D."/>
            <person name="Tuanyok A."/>
            <person name="Warner J."/>
            <person name="Busch J.D."/>
            <person name="Keim P."/>
            <person name="Currie B.J."/>
            <person name="Wagner D.M."/>
        </authorList>
    </citation>
    <scope>NUCLEOTIDE SEQUENCE [LARGE SCALE GENOMIC DNA]</scope>
    <source>
        <strain evidence="2 3">A21</strain>
    </source>
</reference>
<evidence type="ECO:0000256" key="1">
    <source>
        <dbReference type="SAM" id="MobiDB-lite"/>
    </source>
</evidence>
<dbReference type="AlphaFoldDB" id="A0A1R1JHP4"/>
<gene>
    <name evidence="2" type="ORF">BW685_02165</name>
</gene>
<feature type="region of interest" description="Disordered" evidence="1">
    <location>
        <begin position="123"/>
        <end position="154"/>
    </location>
</feature>
<dbReference type="Pfam" id="PF05119">
    <property type="entry name" value="Terminase_4"/>
    <property type="match status" value="1"/>
</dbReference>
<feature type="region of interest" description="Disordered" evidence="1">
    <location>
        <begin position="1"/>
        <end position="42"/>
    </location>
</feature>
<evidence type="ECO:0000313" key="3">
    <source>
        <dbReference type="Proteomes" id="UP000187194"/>
    </source>
</evidence>
<dbReference type="RefSeq" id="WP_076474600.1">
    <property type="nucleotide sequence ID" value="NZ_MTJZ01000002.1"/>
</dbReference>
<proteinExistence type="predicted"/>
<dbReference type="Proteomes" id="UP000187194">
    <property type="component" value="Unassembled WGS sequence"/>
</dbReference>
<name>A0A1R1JHP4_9BURK</name>
<dbReference type="InterPro" id="IPR006448">
    <property type="entry name" value="Phage_term_ssu_P27"/>
</dbReference>
<evidence type="ECO:0000313" key="2">
    <source>
        <dbReference type="EMBL" id="OMG74906.1"/>
    </source>
</evidence>
<sequence>MPRKSNAAKALAGTLRADRLKGVASDQLDEAPPPPDGMSSRAAAEWKRVAPLVVSLGLLTASDLRALELLAETLATEAQLRETLDREGLTIATGSGGSKAHPALRALSDARAQATRLLDAFGLSPRGRQSIDAPPPSPVENPYAAFVKPTRPSR</sequence>
<dbReference type="EMBL" id="MTJZ01000002">
    <property type="protein sequence ID" value="OMG74906.1"/>
    <property type="molecule type" value="Genomic_DNA"/>
</dbReference>
<protein>
    <submittedName>
        <fullName evidence="2">Terminase</fullName>
    </submittedName>
</protein>
<comment type="caution">
    <text evidence="2">The sequence shown here is derived from an EMBL/GenBank/DDBJ whole genome shotgun (WGS) entry which is preliminary data.</text>
</comment>
<organism evidence="2 3">
    <name type="scientific">Burkholderia ubonensis</name>
    <dbReference type="NCBI Taxonomy" id="101571"/>
    <lineage>
        <taxon>Bacteria</taxon>
        <taxon>Pseudomonadati</taxon>
        <taxon>Pseudomonadota</taxon>
        <taxon>Betaproteobacteria</taxon>
        <taxon>Burkholderiales</taxon>
        <taxon>Burkholderiaceae</taxon>
        <taxon>Burkholderia</taxon>
        <taxon>Burkholderia cepacia complex</taxon>
    </lineage>
</organism>
<dbReference type="NCBIfam" id="TIGR01558">
    <property type="entry name" value="sm_term_P27"/>
    <property type="match status" value="1"/>
</dbReference>
<accession>A0A1R1JHP4</accession>